<dbReference type="EMBL" id="CAUOFW020003414">
    <property type="protein sequence ID" value="CAK9159837.1"/>
    <property type="molecule type" value="Genomic_DNA"/>
</dbReference>
<organism evidence="1 2">
    <name type="scientific">Ilex paraguariensis</name>
    <name type="common">yerba mate</name>
    <dbReference type="NCBI Taxonomy" id="185542"/>
    <lineage>
        <taxon>Eukaryota</taxon>
        <taxon>Viridiplantae</taxon>
        <taxon>Streptophyta</taxon>
        <taxon>Embryophyta</taxon>
        <taxon>Tracheophyta</taxon>
        <taxon>Spermatophyta</taxon>
        <taxon>Magnoliopsida</taxon>
        <taxon>eudicotyledons</taxon>
        <taxon>Gunneridae</taxon>
        <taxon>Pentapetalae</taxon>
        <taxon>asterids</taxon>
        <taxon>campanulids</taxon>
        <taxon>Aquifoliales</taxon>
        <taxon>Aquifoliaceae</taxon>
        <taxon>Ilex</taxon>
    </lineage>
</organism>
<evidence type="ECO:0000313" key="2">
    <source>
        <dbReference type="Proteomes" id="UP001642360"/>
    </source>
</evidence>
<accession>A0ABC8SYM9</accession>
<reference evidence="1 2" key="1">
    <citation type="submission" date="2024-02" db="EMBL/GenBank/DDBJ databases">
        <authorList>
            <person name="Vignale AGUSTIN F."/>
            <person name="Sosa J E."/>
            <person name="Modenutti C."/>
        </authorList>
    </citation>
    <scope>NUCLEOTIDE SEQUENCE [LARGE SCALE GENOMIC DNA]</scope>
</reference>
<protein>
    <submittedName>
        <fullName evidence="1">Uncharacterized protein</fullName>
    </submittedName>
</protein>
<evidence type="ECO:0000313" key="1">
    <source>
        <dbReference type="EMBL" id="CAK9159837.1"/>
    </source>
</evidence>
<sequence>MDQCSPVAEISDGNVDGDTYMRNEKAGGFESLLVVTNERSGEENHNYVCKKASNVTFDDERGLRCDNEPPDKGYHSDVENSPCVEFIEVASPVSEAGTCTEAIQLIERAPRLVA</sequence>
<proteinExistence type="predicted"/>
<dbReference type="Proteomes" id="UP001642360">
    <property type="component" value="Unassembled WGS sequence"/>
</dbReference>
<keyword evidence="2" id="KW-1185">Reference proteome</keyword>
<dbReference type="AlphaFoldDB" id="A0ABC8SYM9"/>
<gene>
    <name evidence="1" type="ORF">ILEXP_LOCUS28548</name>
</gene>
<comment type="caution">
    <text evidence="1">The sequence shown here is derived from an EMBL/GenBank/DDBJ whole genome shotgun (WGS) entry which is preliminary data.</text>
</comment>
<name>A0ABC8SYM9_9AQUA</name>